<dbReference type="InterPro" id="IPR003724">
    <property type="entry name" value="CblAdoTrfase_CobA"/>
</dbReference>
<dbReference type="InterPro" id="IPR027417">
    <property type="entry name" value="P-loop_NTPase"/>
</dbReference>
<dbReference type="NCBIfam" id="NF004637">
    <property type="entry name" value="PRK05986.1"/>
    <property type="match status" value="1"/>
</dbReference>
<dbReference type="CDD" id="cd00561">
    <property type="entry name" value="CobA_ACA"/>
    <property type="match status" value="1"/>
</dbReference>
<dbReference type="SUPFAM" id="SSF52540">
    <property type="entry name" value="P-loop containing nucleoside triphosphate hydrolases"/>
    <property type="match status" value="1"/>
</dbReference>
<dbReference type="GO" id="GO:0009236">
    <property type="term" value="P:cobalamin biosynthetic process"/>
    <property type="evidence" value="ECO:0007669"/>
    <property type="project" value="InterPro"/>
</dbReference>
<proteinExistence type="predicted"/>
<evidence type="ECO:0000313" key="3">
    <source>
        <dbReference type="Proteomes" id="UP000530424"/>
    </source>
</evidence>
<feature type="region of interest" description="Disordered" evidence="1">
    <location>
        <begin position="1"/>
        <end position="21"/>
    </location>
</feature>
<dbReference type="GO" id="GO:0008817">
    <property type="term" value="F:corrinoid adenosyltransferase activity"/>
    <property type="evidence" value="ECO:0007669"/>
    <property type="project" value="UniProtKB-EC"/>
</dbReference>
<name>A0A853C1N9_9ACTN</name>
<keyword evidence="3" id="KW-1185">Reference proteome</keyword>
<sequence>MSATQEPSVCRPQPQRERRDVPSLVLVNTGDGKGKSTAAFGTIMRAVAREWPVGVVQFMKSGKWRVGEEAVARKLGVDWWTIGDGFTWESDDLDRSAGTAREAWAAAAEKLASGDYRLLVLDEITYPINYGWIAGDAVWQAIRERAEHTTVFCTGRNAPQPLIDLADTVTEMRKVKHAYESGVRARRGIDY</sequence>
<dbReference type="PANTHER" id="PTHR46638">
    <property type="entry name" value="CORRINOID ADENOSYLTRANSFERASE"/>
    <property type="match status" value="1"/>
</dbReference>
<organism evidence="2 3">
    <name type="scientific">Nocardioides thalensis</name>
    <dbReference type="NCBI Taxonomy" id="1914755"/>
    <lineage>
        <taxon>Bacteria</taxon>
        <taxon>Bacillati</taxon>
        <taxon>Actinomycetota</taxon>
        <taxon>Actinomycetes</taxon>
        <taxon>Propionibacteriales</taxon>
        <taxon>Nocardioidaceae</taxon>
        <taxon>Nocardioides</taxon>
    </lineage>
</organism>
<dbReference type="RefSeq" id="WP_179667190.1">
    <property type="nucleotide sequence ID" value="NZ_JACCFP010000001.1"/>
</dbReference>
<dbReference type="AlphaFoldDB" id="A0A853C1N9"/>
<accession>A0A853C1N9</accession>
<dbReference type="GO" id="GO:0005524">
    <property type="term" value="F:ATP binding"/>
    <property type="evidence" value="ECO:0007669"/>
    <property type="project" value="InterPro"/>
</dbReference>
<dbReference type="Proteomes" id="UP000530424">
    <property type="component" value="Unassembled WGS sequence"/>
</dbReference>
<keyword evidence="2" id="KW-0808">Transferase</keyword>
<dbReference type="PANTHER" id="PTHR46638:SF1">
    <property type="entry name" value="CORRINOID ADENOSYLTRANSFERASE"/>
    <property type="match status" value="1"/>
</dbReference>
<dbReference type="NCBIfam" id="TIGR00708">
    <property type="entry name" value="cobA"/>
    <property type="match status" value="1"/>
</dbReference>
<dbReference type="Pfam" id="PF02572">
    <property type="entry name" value="CobA_CobO_BtuR"/>
    <property type="match status" value="1"/>
</dbReference>
<reference evidence="2 3" key="1">
    <citation type="submission" date="2020-07" db="EMBL/GenBank/DDBJ databases">
        <title>Sequencing the genomes of 1000 actinobacteria strains.</title>
        <authorList>
            <person name="Klenk H.-P."/>
        </authorList>
    </citation>
    <scope>NUCLEOTIDE SEQUENCE [LARGE SCALE GENOMIC DNA]</scope>
    <source>
        <strain evidence="2 3">DSM 103833</strain>
    </source>
</reference>
<comment type="caution">
    <text evidence="2">The sequence shown here is derived from an EMBL/GenBank/DDBJ whole genome shotgun (WGS) entry which is preliminary data.</text>
</comment>
<gene>
    <name evidence="2" type="ORF">HNR19_001330</name>
</gene>
<protein>
    <submittedName>
        <fullName evidence="2">Cob(I)alamin adenosyltransferase</fullName>
        <ecNumber evidence="2">2.5.1.17</ecNumber>
    </submittedName>
</protein>
<dbReference type="PIRSF" id="PIRSF015617">
    <property type="entry name" value="Adensltrnsf_CobA"/>
    <property type="match status" value="1"/>
</dbReference>
<dbReference type="EC" id="2.5.1.17" evidence="2"/>
<dbReference type="Gene3D" id="3.40.50.300">
    <property type="entry name" value="P-loop containing nucleotide triphosphate hydrolases"/>
    <property type="match status" value="1"/>
</dbReference>
<evidence type="ECO:0000313" key="2">
    <source>
        <dbReference type="EMBL" id="NYJ00632.1"/>
    </source>
</evidence>
<evidence type="ECO:0000256" key="1">
    <source>
        <dbReference type="SAM" id="MobiDB-lite"/>
    </source>
</evidence>
<dbReference type="EMBL" id="JACCFP010000001">
    <property type="protein sequence ID" value="NYJ00632.1"/>
    <property type="molecule type" value="Genomic_DNA"/>
</dbReference>